<proteinExistence type="predicted"/>
<feature type="signal peptide" evidence="1">
    <location>
        <begin position="1"/>
        <end position="22"/>
    </location>
</feature>
<gene>
    <name evidence="3" type="ORF">EYC98_04395</name>
</gene>
<dbReference type="Gene3D" id="3.30.1380.10">
    <property type="match status" value="1"/>
</dbReference>
<dbReference type="RefSeq" id="WP_279244082.1">
    <property type="nucleotide sequence ID" value="NZ_SHNN01000001.1"/>
</dbReference>
<dbReference type="Pfam" id="PF08291">
    <property type="entry name" value="Peptidase_M15_3"/>
    <property type="match status" value="1"/>
</dbReference>
<dbReference type="SUPFAM" id="SSF55166">
    <property type="entry name" value="Hedgehog/DD-peptidase"/>
    <property type="match status" value="1"/>
</dbReference>
<accession>A0ABT3TCV1</accession>
<feature type="domain" description="Peptidase M15A C-terminal" evidence="2">
    <location>
        <begin position="162"/>
        <end position="241"/>
    </location>
</feature>
<dbReference type="EMBL" id="SHNN01000001">
    <property type="protein sequence ID" value="MCX2980103.1"/>
    <property type="molecule type" value="Genomic_DNA"/>
</dbReference>
<keyword evidence="1" id="KW-0732">Signal</keyword>
<evidence type="ECO:0000313" key="3">
    <source>
        <dbReference type="EMBL" id="MCX2980103.1"/>
    </source>
</evidence>
<name>A0ABT3TCV1_9GAMM</name>
<dbReference type="InterPro" id="IPR009045">
    <property type="entry name" value="Zn_M74/Hedgehog-like"/>
</dbReference>
<sequence>MRPLPSRYLVILILLTPASASAIAPIPITARGLEVDLAIFSLFLTPEEEITIAVNTEQSMRVEAPGMSIQQVRQQTGQLLQVRAPAAPGIYPMHLSSESGAAASQINIIVLTPFANLRDGMLNGYRVGEYPQPRQGKATYYAQPTGFIEVTEANMATQLTPHFTLAQFLCKQEAGFPKYLVLRENLLVLLEDVLQHVNSQGFSVATFGFISGYRTPWYNRKIGNVTYSRHIYGDAADIYIDQDLNGRMDDLNLDGAYDGKDMELFFALVEQLRDNSPGSVLPSGIGRYKPNRRHGGFIHVDTRGYPARW</sequence>
<reference evidence="3" key="1">
    <citation type="submission" date="2019-02" db="EMBL/GenBank/DDBJ databases">
        <authorList>
            <person name="Li S.-H."/>
        </authorList>
    </citation>
    <scope>NUCLEOTIDE SEQUENCE</scope>
    <source>
        <strain evidence="3">IMCC14734</strain>
    </source>
</reference>
<comment type="caution">
    <text evidence="3">The sequence shown here is derived from an EMBL/GenBank/DDBJ whole genome shotgun (WGS) entry which is preliminary data.</text>
</comment>
<evidence type="ECO:0000259" key="2">
    <source>
        <dbReference type="Pfam" id="PF08291"/>
    </source>
</evidence>
<evidence type="ECO:0000256" key="1">
    <source>
        <dbReference type="SAM" id="SignalP"/>
    </source>
</evidence>
<feature type="chain" id="PRO_5046625807" evidence="1">
    <location>
        <begin position="23"/>
        <end position="309"/>
    </location>
</feature>
<dbReference type="Proteomes" id="UP001143362">
    <property type="component" value="Unassembled WGS sequence"/>
</dbReference>
<evidence type="ECO:0000313" key="4">
    <source>
        <dbReference type="Proteomes" id="UP001143362"/>
    </source>
</evidence>
<organism evidence="3 4">
    <name type="scientific">Candidatus Litorirhabdus singularis</name>
    <dbReference type="NCBI Taxonomy" id="2518993"/>
    <lineage>
        <taxon>Bacteria</taxon>
        <taxon>Pseudomonadati</taxon>
        <taxon>Pseudomonadota</taxon>
        <taxon>Gammaproteobacteria</taxon>
        <taxon>Cellvibrionales</taxon>
        <taxon>Halieaceae</taxon>
        <taxon>Candidatus Litorirhabdus</taxon>
    </lineage>
</organism>
<dbReference type="InterPro" id="IPR013230">
    <property type="entry name" value="Peptidase_M15A_C"/>
</dbReference>
<protein>
    <submittedName>
        <fullName evidence="3">Peptidase M15A</fullName>
    </submittedName>
</protein>
<keyword evidence="4" id="KW-1185">Reference proteome</keyword>